<dbReference type="Pfam" id="PF00385">
    <property type="entry name" value="Chromo"/>
    <property type="match status" value="1"/>
</dbReference>
<dbReference type="InterPro" id="IPR016197">
    <property type="entry name" value="Chromo-like_dom_sf"/>
</dbReference>
<keyword evidence="8" id="KW-0067">ATP-binding</keyword>
<dbReference type="FunFam" id="3.40.50.10810:FF:000001">
    <property type="entry name" value="chromodomain-helicase-DNA-binding protein 3 isoform X1"/>
    <property type="match status" value="1"/>
</dbReference>
<evidence type="ECO:0000256" key="5">
    <source>
        <dbReference type="ARBA" id="ARBA00022771"/>
    </source>
</evidence>
<keyword evidence="3" id="KW-0677">Repeat</keyword>
<evidence type="ECO:0000256" key="4">
    <source>
        <dbReference type="ARBA" id="ARBA00022741"/>
    </source>
</evidence>
<dbReference type="PROSITE" id="PS00690">
    <property type="entry name" value="DEAH_ATP_HELICASE"/>
    <property type="match status" value="1"/>
</dbReference>
<evidence type="ECO:0000256" key="3">
    <source>
        <dbReference type="ARBA" id="ARBA00022737"/>
    </source>
</evidence>
<dbReference type="PhylomeDB" id="A7S9J4"/>
<dbReference type="GO" id="GO:0005524">
    <property type="term" value="F:ATP binding"/>
    <property type="evidence" value="ECO:0007669"/>
    <property type="project" value="UniProtKB-KW"/>
</dbReference>
<dbReference type="InterPro" id="IPR019787">
    <property type="entry name" value="Znf_PHD-finger"/>
</dbReference>
<dbReference type="SMART" id="SM00298">
    <property type="entry name" value="CHROMO"/>
    <property type="match status" value="2"/>
</dbReference>
<dbReference type="Pfam" id="PF00176">
    <property type="entry name" value="SNF2-rel_dom"/>
    <property type="match status" value="1"/>
</dbReference>
<dbReference type="OMA" id="SVYHRTC"/>
<evidence type="ECO:0000256" key="11">
    <source>
        <dbReference type="SAM" id="MobiDB-lite"/>
    </source>
</evidence>
<dbReference type="HOGENOM" id="CLU_000315_8_4_1"/>
<evidence type="ECO:0000256" key="7">
    <source>
        <dbReference type="ARBA" id="ARBA00022833"/>
    </source>
</evidence>
<dbReference type="Pfam" id="PF00271">
    <property type="entry name" value="Helicase_C"/>
    <property type="match status" value="1"/>
</dbReference>
<reference evidence="16 17" key="1">
    <citation type="journal article" date="2007" name="Science">
        <title>Sea anemone genome reveals ancestral eumetazoan gene repertoire and genomic organization.</title>
        <authorList>
            <person name="Putnam N.H."/>
            <person name="Srivastava M."/>
            <person name="Hellsten U."/>
            <person name="Dirks B."/>
            <person name="Chapman J."/>
            <person name="Salamov A."/>
            <person name="Terry A."/>
            <person name="Shapiro H."/>
            <person name="Lindquist E."/>
            <person name="Kapitonov V.V."/>
            <person name="Jurka J."/>
            <person name="Genikhovich G."/>
            <person name="Grigoriev I.V."/>
            <person name="Lucas S.M."/>
            <person name="Steele R.E."/>
            <person name="Finnerty J.R."/>
            <person name="Technau U."/>
            <person name="Martindale M.Q."/>
            <person name="Rokhsar D.S."/>
        </authorList>
    </citation>
    <scope>NUCLEOTIDE SEQUENCE [LARGE SCALE GENOMIC DNA]</scope>
    <source>
        <strain evidence="17">CH2 X CH6</strain>
    </source>
</reference>
<dbReference type="CDD" id="cd17994">
    <property type="entry name" value="DEXHc_CHD3_4_5"/>
    <property type="match status" value="1"/>
</dbReference>
<evidence type="ECO:0000256" key="2">
    <source>
        <dbReference type="ARBA" id="ARBA00022723"/>
    </source>
</evidence>
<feature type="compositionally biased region" description="Acidic residues" evidence="11">
    <location>
        <begin position="148"/>
        <end position="157"/>
    </location>
</feature>
<dbReference type="InterPro" id="IPR000953">
    <property type="entry name" value="Chromo/chromo_shadow_dom"/>
</dbReference>
<dbReference type="SMART" id="SM00490">
    <property type="entry name" value="HELICc"/>
    <property type="match status" value="1"/>
</dbReference>
<dbReference type="PANTHER" id="PTHR45623:SF17">
    <property type="entry name" value="CHROMODOMAIN-HELICASE-DNA-BINDING PROTEIN 3-RELATED"/>
    <property type="match status" value="1"/>
</dbReference>
<dbReference type="InterPro" id="IPR014001">
    <property type="entry name" value="Helicase_ATP-bd"/>
</dbReference>
<keyword evidence="5 10" id="KW-0863">Zinc-finger</keyword>
<evidence type="ECO:0000256" key="6">
    <source>
        <dbReference type="ARBA" id="ARBA00022801"/>
    </source>
</evidence>
<dbReference type="CDD" id="cd18793">
    <property type="entry name" value="SF2_C_SNF"/>
    <property type="match status" value="1"/>
</dbReference>
<dbReference type="eggNOG" id="KOG0383">
    <property type="taxonomic scope" value="Eukaryota"/>
</dbReference>
<dbReference type="PROSITE" id="PS50013">
    <property type="entry name" value="CHROMO_2"/>
    <property type="match status" value="2"/>
</dbReference>
<dbReference type="STRING" id="45351.A7S9J4"/>
<dbReference type="AlphaFoldDB" id="A7S9J4"/>
<dbReference type="Gene3D" id="2.40.50.40">
    <property type="match status" value="2"/>
</dbReference>
<dbReference type="InterPro" id="IPR027417">
    <property type="entry name" value="P-loop_NTPase"/>
</dbReference>
<feature type="domain" description="Chromo" evidence="12">
    <location>
        <begin position="90"/>
        <end position="147"/>
    </location>
</feature>
<dbReference type="InParanoid" id="A7S9J4"/>
<dbReference type="Proteomes" id="UP000001593">
    <property type="component" value="Unassembled WGS sequence"/>
</dbReference>
<evidence type="ECO:0000313" key="17">
    <source>
        <dbReference type="Proteomes" id="UP000001593"/>
    </source>
</evidence>
<evidence type="ECO:0000313" key="16">
    <source>
        <dbReference type="EMBL" id="EDO39585.1"/>
    </source>
</evidence>
<evidence type="ECO:0000259" key="14">
    <source>
        <dbReference type="PROSITE" id="PS51192"/>
    </source>
</evidence>
<dbReference type="InterPro" id="IPR002464">
    <property type="entry name" value="DNA/RNA_helicase_DEAH_CS"/>
</dbReference>
<accession>A7S9J4</accession>
<feature type="domain" description="Helicase ATP-binding" evidence="14">
    <location>
        <begin position="270"/>
        <end position="454"/>
    </location>
</feature>
<organism evidence="16 17">
    <name type="scientific">Nematostella vectensis</name>
    <name type="common">Starlet sea anemone</name>
    <dbReference type="NCBI Taxonomy" id="45351"/>
    <lineage>
        <taxon>Eukaryota</taxon>
        <taxon>Metazoa</taxon>
        <taxon>Cnidaria</taxon>
        <taxon>Anthozoa</taxon>
        <taxon>Hexacorallia</taxon>
        <taxon>Actiniaria</taxon>
        <taxon>Edwardsiidae</taxon>
        <taxon>Nematostella</taxon>
    </lineage>
</organism>
<dbReference type="GO" id="GO:0016787">
    <property type="term" value="F:hydrolase activity"/>
    <property type="evidence" value="ECO:0007669"/>
    <property type="project" value="UniProtKB-KW"/>
</dbReference>
<proteinExistence type="predicted"/>
<dbReference type="Gene3D" id="3.30.40.10">
    <property type="entry name" value="Zinc/RING finger domain, C3HC4 (zinc finger)"/>
    <property type="match status" value="1"/>
</dbReference>
<dbReference type="InterPro" id="IPR019786">
    <property type="entry name" value="Zinc_finger_PHD-type_CS"/>
</dbReference>
<evidence type="ECO:0008006" key="18">
    <source>
        <dbReference type="Google" id="ProtNLM"/>
    </source>
</evidence>
<evidence type="ECO:0000259" key="12">
    <source>
        <dbReference type="PROSITE" id="PS50013"/>
    </source>
</evidence>
<evidence type="ECO:0000256" key="1">
    <source>
        <dbReference type="ARBA" id="ARBA00004123"/>
    </source>
</evidence>
<evidence type="ECO:0000256" key="8">
    <source>
        <dbReference type="ARBA" id="ARBA00022840"/>
    </source>
</evidence>
<dbReference type="SMART" id="SM00249">
    <property type="entry name" value="PHD"/>
    <property type="match status" value="1"/>
</dbReference>
<keyword evidence="9" id="KW-0539">Nucleus</keyword>
<keyword evidence="7" id="KW-0862">Zinc</keyword>
<dbReference type="InterPro" id="IPR001965">
    <property type="entry name" value="Znf_PHD"/>
</dbReference>
<evidence type="ECO:0000256" key="10">
    <source>
        <dbReference type="PROSITE-ProRule" id="PRU00146"/>
    </source>
</evidence>
<dbReference type="SUPFAM" id="SSF54160">
    <property type="entry name" value="Chromo domain-like"/>
    <property type="match status" value="2"/>
</dbReference>
<dbReference type="Pfam" id="PF00628">
    <property type="entry name" value="PHD"/>
    <property type="match status" value="1"/>
</dbReference>
<dbReference type="InterPro" id="IPR013083">
    <property type="entry name" value="Znf_RING/FYVE/PHD"/>
</dbReference>
<dbReference type="InterPro" id="IPR049730">
    <property type="entry name" value="SNF2/RAD54-like_C"/>
</dbReference>
<dbReference type="FunFam" id="3.40.50.300:FF:000015">
    <property type="entry name" value="chromodomain-helicase-DNA-binding protein 9 isoform X1"/>
    <property type="match status" value="1"/>
</dbReference>
<gene>
    <name evidence="16" type="ORF">NEMVEDRAFT_v1g229706</name>
</gene>
<dbReference type="GO" id="GO:0008270">
    <property type="term" value="F:zinc ion binding"/>
    <property type="evidence" value="ECO:0007669"/>
    <property type="project" value="UniProtKB-KW"/>
</dbReference>
<dbReference type="CDD" id="cd18667">
    <property type="entry name" value="CD1_tandem_CHD3-4_like"/>
    <property type="match status" value="1"/>
</dbReference>
<dbReference type="SUPFAM" id="SSF57903">
    <property type="entry name" value="FYVE/PHD zinc finger"/>
    <property type="match status" value="1"/>
</dbReference>
<evidence type="ECO:0000256" key="9">
    <source>
        <dbReference type="ARBA" id="ARBA00023242"/>
    </source>
</evidence>
<keyword evidence="17" id="KW-1185">Reference proteome</keyword>
<keyword evidence="4" id="KW-0547">Nucleotide-binding</keyword>
<feature type="region of interest" description="Disordered" evidence="11">
    <location>
        <begin position="137"/>
        <end position="174"/>
    </location>
</feature>
<dbReference type="PROSITE" id="PS51192">
    <property type="entry name" value="HELICASE_ATP_BIND_1"/>
    <property type="match status" value="1"/>
</dbReference>
<dbReference type="InterPro" id="IPR038718">
    <property type="entry name" value="SNF2-like_sf"/>
</dbReference>
<dbReference type="GO" id="GO:0005634">
    <property type="term" value="C:nucleus"/>
    <property type="evidence" value="ECO:0007669"/>
    <property type="project" value="UniProtKB-SubCell"/>
</dbReference>
<dbReference type="InterPro" id="IPR000330">
    <property type="entry name" value="SNF2_N"/>
</dbReference>
<comment type="subcellular location">
    <subcellularLocation>
        <location evidence="1">Nucleus</location>
    </subcellularLocation>
</comment>
<keyword evidence="6" id="KW-0378">Hydrolase</keyword>
<dbReference type="InterPro" id="IPR011011">
    <property type="entry name" value="Znf_FYVE_PHD"/>
</dbReference>
<dbReference type="CDD" id="cd18662">
    <property type="entry name" value="CD2_tandem_CHD3-4_like"/>
    <property type="match status" value="1"/>
</dbReference>
<name>A7S9J4_NEMVE</name>
<dbReference type="SMART" id="SM00487">
    <property type="entry name" value="DEXDc"/>
    <property type="match status" value="1"/>
</dbReference>
<feature type="domain" description="Helicase C-terminal" evidence="15">
    <location>
        <begin position="585"/>
        <end position="734"/>
    </location>
</feature>
<dbReference type="PROSITE" id="PS50016">
    <property type="entry name" value="ZF_PHD_2"/>
    <property type="match status" value="1"/>
</dbReference>
<evidence type="ECO:0000259" key="13">
    <source>
        <dbReference type="PROSITE" id="PS50016"/>
    </source>
</evidence>
<feature type="domain" description="Chromo" evidence="12">
    <location>
        <begin position="192"/>
        <end position="229"/>
    </location>
</feature>
<dbReference type="Gene3D" id="3.40.50.300">
    <property type="entry name" value="P-loop containing nucleotide triphosphate hydrolases"/>
    <property type="match status" value="1"/>
</dbReference>
<dbReference type="PROSITE" id="PS01359">
    <property type="entry name" value="ZF_PHD_1"/>
    <property type="match status" value="1"/>
</dbReference>
<dbReference type="PANTHER" id="PTHR45623">
    <property type="entry name" value="CHROMODOMAIN-HELICASE-DNA-BINDING PROTEIN 3-RELATED-RELATED"/>
    <property type="match status" value="1"/>
</dbReference>
<dbReference type="SUPFAM" id="SSF52540">
    <property type="entry name" value="P-loop containing nucleoside triphosphate hydrolases"/>
    <property type="match status" value="2"/>
</dbReference>
<dbReference type="PROSITE" id="PS51194">
    <property type="entry name" value="HELICASE_CTER"/>
    <property type="match status" value="1"/>
</dbReference>
<dbReference type="CDD" id="cd15532">
    <property type="entry name" value="PHD2_CHD_II"/>
    <property type="match status" value="1"/>
</dbReference>
<evidence type="ECO:0000259" key="15">
    <source>
        <dbReference type="PROSITE" id="PS51194"/>
    </source>
</evidence>
<protein>
    <recommendedName>
        <fullName evidence="18">DNA helicase</fullName>
    </recommendedName>
</protein>
<dbReference type="InterPro" id="IPR023780">
    <property type="entry name" value="Chromo_domain"/>
</dbReference>
<feature type="domain" description="PHD-type" evidence="13">
    <location>
        <begin position="11"/>
        <end position="58"/>
    </location>
</feature>
<keyword evidence="2" id="KW-0479">Metal-binding</keyword>
<sequence>MTSSSSEDIHSDYCRVCKDGGQLLCCDKCPMAYHLKCLIPPMMRVPTGEWKCPRCQSEPLKGKVERILHWRWVTLPIPPDYQALTPEGEEQKDKTVDTYTTREFFVKWREKSYWHCSWITELQIEIQHPEMFRAFSRKNDMDEPPPLSDDDDEDSIEDGQHPSPTAKSKAKEQDENNLEARFYRYGVNPEWLQINRIMNHRVLKDGSEEFFVKWRDVPYSQSTWESPDDPINHQISYINCKERYEKQPAYLDETGGKLHEYQREGLNWLRFSWAQGTNTILADEMGLGKTIQTISFLYSLMKEGHSQGPFLVSAPLSTLVNWEREFEFWAPDMYVVTYAGDKESRATIRNFDFSFDEDAFKSGLKAYKLKKDSPVKFHVLLTSYELVSIDSASLQSIDWAMLVVDEAHRLKNNQSKFFRTLSDYNIGYKLLLTGTPLQNNLEELWNLLFFLDPVEFNNKNNFLTEFDNVAKEDQIKKLHDILGPHMLRRLKADVLKGIPSKSELIVRVELSPMQKKYYKWILTRNFEALNTKGAQQVSLLNVMMELKKCCNHPYLFHAAALEAKRTQSGGYEPNSLTEASGKLMLLVKMLKKLREQGHRVLIFSQMTRMLDLLEDFLEGHGYKYERIDGSVNGAARQEAIDRFNAPTSQAFCFLLSTRAGGLGINLATADTVFIYDSDWNPHNDIQAFSRAHRIGQNNKVMIYRFVTRSSVEERITQVAKKKMMLTHLVVRPGLGSNKATIMSKSELDDILKFGTSELFKDDDTKDGESGDSVVFHYDDKAITSLLDRDQQVMEDEVKDEPMLANEYLASFKVLSYFFLLDKKC</sequence>
<dbReference type="EMBL" id="DS469604">
    <property type="protein sequence ID" value="EDO39585.1"/>
    <property type="molecule type" value="Genomic_DNA"/>
</dbReference>
<dbReference type="InterPro" id="IPR001650">
    <property type="entry name" value="Helicase_C-like"/>
</dbReference>
<dbReference type="Gene3D" id="3.40.50.10810">
    <property type="entry name" value="Tandem AAA-ATPase domain"/>
    <property type="match status" value="1"/>
</dbReference>